<protein>
    <submittedName>
        <fullName evidence="2">Uncharacterized protein</fullName>
    </submittedName>
</protein>
<feature type="transmembrane region" description="Helical" evidence="1">
    <location>
        <begin position="6"/>
        <end position="29"/>
    </location>
</feature>
<gene>
    <name evidence="2" type="ORF">GALL_418130</name>
</gene>
<dbReference type="EMBL" id="MLJW01001850">
    <property type="protein sequence ID" value="OIQ76504.1"/>
    <property type="molecule type" value="Genomic_DNA"/>
</dbReference>
<dbReference type="AlphaFoldDB" id="A0A1J5PZV0"/>
<keyword evidence="1" id="KW-1133">Transmembrane helix</keyword>
<comment type="caution">
    <text evidence="2">The sequence shown here is derived from an EMBL/GenBank/DDBJ whole genome shotgun (WGS) entry which is preliminary data.</text>
</comment>
<keyword evidence="1" id="KW-0472">Membrane</keyword>
<accession>A0A1J5PZV0</accession>
<reference evidence="2" key="1">
    <citation type="submission" date="2016-10" db="EMBL/GenBank/DDBJ databases">
        <title>Sequence of Gallionella enrichment culture.</title>
        <authorList>
            <person name="Poehlein A."/>
            <person name="Muehling M."/>
            <person name="Daniel R."/>
        </authorList>
    </citation>
    <scope>NUCLEOTIDE SEQUENCE</scope>
</reference>
<evidence type="ECO:0000313" key="2">
    <source>
        <dbReference type="EMBL" id="OIQ76504.1"/>
    </source>
</evidence>
<keyword evidence="1" id="KW-0812">Transmembrane</keyword>
<evidence type="ECO:0000256" key="1">
    <source>
        <dbReference type="SAM" id="Phobius"/>
    </source>
</evidence>
<sequence>MSFETAIYIAGAIMIVGAIAITAFVTHLADVDQKERQRRRAARHRPV</sequence>
<proteinExistence type="predicted"/>
<name>A0A1J5PZV0_9ZZZZ</name>
<organism evidence="2">
    <name type="scientific">mine drainage metagenome</name>
    <dbReference type="NCBI Taxonomy" id="410659"/>
    <lineage>
        <taxon>unclassified sequences</taxon>
        <taxon>metagenomes</taxon>
        <taxon>ecological metagenomes</taxon>
    </lineage>
</organism>